<reference evidence="2" key="2">
    <citation type="submission" date="2021-09" db="EMBL/GenBank/DDBJ databases">
        <authorList>
            <person name="Gilroy R."/>
        </authorList>
    </citation>
    <scope>NUCLEOTIDE SEQUENCE</scope>
    <source>
        <strain evidence="2">6966</strain>
    </source>
</reference>
<dbReference type="EMBL" id="DYVS01000004">
    <property type="protein sequence ID" value="HJF69180.1"/>
    <property type="molecule type" value="Genomic_DNA"/>
</dbReference>
<accession>A0A921H217</accession>
<proteinExistence type="predicted"/>
<name>A0A921H217_9BACT</name>
<evidence type="ECO:0000313" key="3">
    <source>
        <dbReference type="Proteomes" id="UP000742098"/>
    </source>
</evidence>
<dbReference type="Gene3D" id="2.60.120.260">
    <property type="entry name" value="Galactose-binding domain-like"/>
    <property type="match status" value="1"/>
</dbReference>
<sequence length="552" mass="63429">MERKLYYIAWLLAALFAISCEDLEETYDEYAGDGMVRYIGKCSEVEVQPGWERLRVSWKNNLDAAVKRVKISWQSEEDSKPFVRYIDRQEIENNASLMDTIYIENLKDVVYTVRVSSLSADSTESLVEEKYGRPYSESHEDLRSFTRGIINFYRLGDRLAVCVDENNENLKELILTYQDTRGQLQEWNIKDHMDDTLSMESWTGSYPICRDYMFLLPEEEGVGIDFSQALTIKRRGLLTGCIDEIDFKDEVLDLNERIWSTAFSQLMVRNYGTGWENEVDRIETLELDYNMPALQDLMYFPNLKKVILGKNRYMAGKYATSHASTTDEYVGLTTLQFLMDTREGFTVERYNEHYFGMDNMLGMDCIMLYQMLGKLKSDFSLTEMGTSNLDNTPSITSLDTEGWVVTCSDTVYNGYKENGAAWLLDDDANTYFEPGQTLGASVIEVTFDMKKEQVVHGFKVMQYPRNDRGDQNYLLSSIKIEFSNDGYIWRLATNEDGAITIGNAPGEVTYINIPEDKQNAVRYVRLSMGNQQVSTVSGSALFNLRLGSCMPY</sequence>
<organism evidence="2 3">
    <name type="scientific">Butyricimonas virosa</name>
    <dbReference type="NCBI Taxonomy" id="544645"/>
    <lineage>
        <taxon>Bacteria</taxon>
        <taxon>Pseudomonadati</taxon>
        <taxon>Bacteroidota</taxon>
        <taxon>Bacteroidia</taxon>
        <taxon>Bacteroidales</taxon>
        <taxon>Odoribacteraceae</taxon>
        <taxon>Butyricimonas</taxon>
    </lineage>
</organism>
<gene>
    <name evidence="2" type="ORF">K8V05_00315</name>
</gene>
<dbReference type="PROSITE" id="PS51257">
    <property type="entry name" value="PROKAR_LIPOPROTEIN"/>
    <property type="match status" value="1"/>
</dbReference>
<feature type="domain" description="F5/8 type C" evidence="1">
    <location>
        <begin position="388"/>
        <end position="549"/>
    </location>
</feature>
<dbReference type="PROSITE" id="PS50022">
    <property type="entry name" value="FA58C_3"/>
    <property type="match status" value="1"/>
</dbReference>
<evidence type="ECO:0000313" key="2">
    <source>
        <dbReference type="EMBL" id="HJF69180.1"/>
    </source>
</evidence>
<dbReference type="Proteomes" id="UP000742098">
    <property type="component" value="Unassembled WGS sequence"/>
</dbReference>
<protein>
    <submittedName>
        <fullName evidence="2">Discoidin domain-containing protein</fullName>
    </submittedName>
</protein>
<dbReference type="SUPFAM" id="SSF49785">
    <property type="entry name" value="Galactose-binding domain-like"/>
    <property type="match status" value="1"/>
</dbReference>
<reference evidence="2" key="1">
    <citation type="journal article" date="2021" name="PeerJ">
        <title>Extensive microbial diversity within the chicken gut microbiome revealed by metagenomics and culture.</title>
        <authorList>
            <person name="Gilroy R."/>
            <person name="Ravi A."/>
            <person name="Getino M."/>
            <person name="Pursley I."/>
            <person name="Horton D.L."/>
            <person name="Alikhan N.F."/>
            <person name="Baker D."/>
            <person name="Gharbi K."/>
            <person name="Hall N."/>
            <person name="Watson M."/>
            <person name="Adriaenssens E.M."/>
            <person name="Foster-Nyarko E."/>
            <person name="Jarju S."/>
            <person name="Secka A."/>
            <person name="Antonio M."/>
            <person name="Oren A."/>
            <person name="Chaudhuri R.R."/>
            <person name="La Ragione R."/>
            <person name="Hildebrand F."/>
            <person name="Pallen M.J."/>
        </authorList>
    </citation>
    <scope>NUCLEOTIDE SEQUENCE</scope>
    <source>
        <strain evidence="2">6966</strain>
    </source>
</reference>
<dbReference type="InterPro" id="IPR000421">
    <property type="entry name" value="FA58C"/>
</dbReference>
<dbReference type="InterPro" id="IPR008979">
    <property type="entry name" value="Galactose-bd-like_sf"/>
</dbReference>
<comment type="caution">
    <text evidence="2">The sequence shown here is derived from an EMBL/GenBank/DDBJ whole genome shotgun (WGS) entry which is preliminary data.</text>
</comment>
<evidence type="ECO:0000259" key="1">
    <source>
        <dbReference type="PROSITE" id="PS50022"/>
    </source>
</evidence>
<dbReference type="AlphaFoldDB" id="A0A921H217"/>
<dbReference type="Pfam" id="PF16389">
    <property type="entry name" value="DUF4998"/>
    <property type="match status" value="1"/>
</dbReference>